<dbReference type="InterPro" id="IPR032466">
    <property type="entry name" value="Metal_Hydrolase"/>
</dbReference>
<dbReference type="EMBL" id="FONV01000005">
    <property type="protein sequence ID" value="SFF06812.1"/>
    <property type="molecule type" value="Genomic_DNA"/>
</dbReference>
<accession>A0A1I2FMU7</accession>
<dbReference type="STRING" id="35752.SAMN05421541_105550"/>
<dbReference type="InterPro" id="IPR008257">
    <property type="entry name" value="Pept_M19"/>
</dbReference>
<dbReference type="OrthoDB" id="9804920at2"/>
<dbReference type="CDD" id="cd01301">
    <property type="entry name" value="rDP_like"/>
    <property type="match status" value="1"/>
</dbReference>
<evidence type="ECO:0000313" key="3">
    <source>
        <dbReference type="Proteomes" id="UP000199645"/>
    </source>
</evidence>
<dbReference type="AlphaFoldDB" id="A0A1I2FMU7"/>
<dbReference type="SUPFAM" id="SSF51556">
    <property type="entry name" value="Metallo-dependent hydrolases"/>
    <property type="match status" value="1"/>
</dbReference>
<dbReference type="PROSITE" id="PS51365">
    <property type="entry name" value="RENAL_DIPEPTIDASE_2"/>
    <property type="match status" value="1"/>
</dbReference>
<keyword evidence="3" id="KW-1185">Reference proteome</keyword>
<proteinExistence type="predicted"/>
<feature type="region of interest" description="Disordered" evidence="1">
    <location>
        <begin position="358"/>
        <end position="382"/>
    </location>
</feature>
<evidence type="ECO:0000313" key="2">
    <source>
        <dbReference type="EMBL" id="SFF06812.1"/>
    </source>
</evidence>
<dbReference type="RefSeq" id="WP_093614675.1">
    <property type="nucleotide sequence ID" value="NZ_BOMT01000038.1"/>
</dbReference>
<dbReference type="PANTHER" id="PTHR10443:SF12">
    <property type="entry name" value="DIPEPTIDASE"/>
    <property type="match status" value="1"/>
</dbReference>
<reference evidence="2 3" key="1">
    <citation type="submission" date="2016-10" db="EMBL/GenBank/DDBJ databases">
        <authorList>
            <person name="de Groot N.N."/>
        </authorList>
    </citation>
    <scope>NUCLEOTIDE SEQUENCE [LARGE SCALE GENOMIC DNA]</scope>
    <source>
        <strain evidence="2 3">DSM 43019</strain>
    </source>
</reference>
<gene>
    <name evidence="2" type="ORF">SAMN05421541_105550</name>
</gene>
<sequence>MWPIDESARDETAGDRIARLLAQHPLIDGHNDLPDALRALHGGAVSPDDLEKFALDQRQPLTRTDLPRLAAGRVGGQFWSVFVPDDLPPAAVVVRTLQQIDLVYTLHRRFPGRLELVTTADGVEAAFRAGRIAGLLGAEGGHSICDSLAVLRMLGELGVRYLTLTHNQNVAWADSATDTPRLGGLNDFGREVVAEMNRIGMLVDLSHVADTTMRDALAVTTKPVIFSHSSARALCGHPRNVPDDVLARLPGNGGVCMVTFVPAFLSAERWAWTRNPQGPPPPVTVEQVADHVEHVREVAGIEHVGIGGDFDGCDDAPAGLDDVSGYPRLFGELAARRWSDAELAALAGGNVLRVLRSSEAGQSQPNRARHSVSSAFSRTPRA</sequence>
<organism evidence="2 3">
    <name type="scientific">Actinoplanes philippinensis</name>
    <dbReference type="NCBI Taxonomy" id="35752"/>
    <lineage>
        <taxon>Bacteria</taxon>
        <taxon>Bacillati</taxon>
        <taxon>Actinomycetota</taxon>
        <taxon>Actinomycetes</taxon>
        <taxon>Micromonosporales</taxon>
        <taxon>Micromonosporaceae</taxon>
        <taxon>Actinoplanes</taxon>
    </lineage>
</organism>
<evidence type="ECO:0000256" key="1">
    <source>
        <dbReference type="SAM" id="MobiDB-lite"/>
    </source>
</evidence>
<dbReference type="GO" id="GO:0070573">
    <property type="term" value="F:metallodipeptidase activity"/>
    <property type="evidence" value="ECO:0007669"/>
    <property type="project" value="InterPro"/>
</dbReference>
<dbReference type="Pfam" id="PF01244">
    <property type="entry name" value="Peptidase_M19"/>
    <property type="match status" value="1"/>
</dbReference>
<feature type="compositionally biased region" description="Polar residues" evidence="1">
    <location>
        <begin position="359"/>
        <end position="382"/>
    </location>
</feature>
<dbReference type="PANTHER" id="PTHR10443">
    <property type="entry name" value="MICROSOMAL DIPEPTIDASE"/>
    <property type="match status" value="1"/>
</dbReference>
<protein>
    <submittedName>
        <fullName evidence="2">Membrane dipeptidase</fullName>
    </submittedName>
</protein>
<name>A0A1I2FMU7_9ACTN</name>
<dbReference type="Proteomes" id="UP000199645">
    <property type="component" value="Unassembled WGS sequence"/>
</dbReference>
<dbReference type="GO" id="GO:0006508">
    <property type="term" value="P:proteolysis"/>
    <property type="evidence" value="ECO:0007669"/>
    <property type="project" value="InterPro"/>
</dbReference>
<dbReference type="Gene3D" id="3.20.20.140">
    <property type="entry name" value="Metal-dependent hydrolases"/>
    <property type="match status" value="1"/>
</dbReference>